<dbReference type="InterPro" id="IPR042099">
    <property type="entry name" value="ANL_N_sf"/>
</dbReference>
<name>A0A843SCT2_9BURK</name>
<dbReference type="InterPro" id="IPR053158">
    <property type="entry name" value="CapK_Type1_Caps_Biosynth"/>
</dbReference>
<keyword evidence="2" id="KW-1185">Reference proteome</keyword>
<organism evidence="1 2">
    <name type="scientific">Rugamonas rivuli</name>
    <dbReference type="NCBI Taxonomy" id="2743358"/>
    <lineage>
        <taxon>Bacteria</taxon>
        <taxon>Pseudomonadati</taxon>
        <taxon>Pseudomonadota</taxon>
        <taxon>Betaproteobacteria</taxon>
        <taxon>Burkholderiales</taxon>
        <taxon>Oxalobacteraceae</taxon>
        <taxon>Telluria group</taxon>
        <taxon>Rugamonas</taxon>
    </lineage>
</organism>
<dbReference type="EMBL" id="WHUF01000003">
    <property type="protein sequence ID" value="MQA19993.1"/>
    <property type="molecule type" value="Genomic_DNA"/>
</dbReference>
<reference evidence="1 2" key="1">
    <citation type="submission" date="2019-10" db="EMBL/GenBank/DDBJ databases">
        <title>Two novel species isolated from a subtropical stream in China.</title>
        <authorList>
            <person name="Lu H."/>
        </authorList>
    </citation>
    <scope>NUCLEOTIDE SEQUENCE [LARGE SCALE GENOMIC DNA]</scope>
    <source>
        <strain evidence="1 2">FT103W</strain>
    </source>
</reference>
<dbReference type="Proteomes" id="UP000444318">
    <property type="component" value="Unassembled WGS sequence"/>
</dbReference>
<dbReference type="AlphaFoldDB" id="A0A843SCT2"/>
<dbReference type="PANTHER" id="PTHR36932">
    <property type="entry name" value="CAPSULAR POLYSACCHARIDE BIOSYNTHESIS PROTEIN"/>
    <property type="match status" value="1"/>
</dbReference>
<evidence type="ECO:0000313" key="1">
    <source>
        <dbReference type="EMBL" id="MQA19993.1"/>
    </source>
</evidence>
<dbReference type="PANTHER" id="PTHR36932:SF1">
    <property type="entry name" value="CAPSULAR POLYSACCHARIDE BIOSYNTHESIS PROTEIN"/>
    <property type="match status" value="1"/>
</dbReference>
<comment type="caution">
    <text evidence="1">The sequence shown here is derived from an EMBL/GenBank/DDBJ whole genome shotgun (WGS) entry which is preliminary data.</text>
</comment>
<proteinExistence type="predicted"/>
<evidence type="ECO:0000313" key="2">
    <source>
        <dbReference type="Proteomes" id="UP000444318"/>
    </source>
</evidence>
<dbReference type="RefSeq" id="WP_152804197.1">
    <property type="nucleotide sequence ID" value="NZ_WHUF01000003.1"/>
</dbReference>
<gene>
    <name evidence="1" type="ORF">GEV01_10790</name>
</gene>
<accession>A0A843SCT2</accession>
<sequence length="427" mass="46866">MWKYSLKFSLRSLLRDAVRGVAARTLLYPELARNERSAPALAAYVAARCRLLGLPVPAQPNAVPMVADGAATMAKADVRGTPQRYLRPRGLGTLLRNKIKTSGSSGQPLTVVQDLACVVREEAFIHRHLRWMGFEPGQRRAWIRGDVVCDAQPADGRYWCYDWPGKMLMMSSYHLAGATIGAYCDELRRYDPVIIHAYPSSIAAIAAWLHAQGRRYEGGALRGIMTSSETMDADVRAQVEAVFGVKVFDWYGQAERVAAIANCEHGSYHLLTDYSMVELLDNGDGTAELVGTSLNNRATALVRYRTGDLVRMGEGPCACGRQFPVVEAIGGRKERVITLPDGRQIGRLDHVFKGADQVVEGQIVYRGRARFELNVVVAAGFSAADEAELVDNFLLRVPNVTVSVNRVAAIPRGPNGKFEFISLQEAA</sequence>
<dbReference type="Gene3D" id="3.40.50.12780">
    <property type="entry name" value="N-terminal domain of ligase-like"/>
    <property type="match status" value="1"/>
</dbReference>
<protein>
    <submittedName>
        <fullName evidence="1">AMP-binding protein</fullName>
    </submittedName>
</protein>
<dbReference type="SUPFAM" id="SSF56801">
    <property type="entry name" value="Acetyl-CoA synthetase-like"/>
    <property type="match status" value="1"/>
</dbReference>